<comment type="caution">
    <text evidence="2">The sequence shown here is derived from an EMBL/GenBank/DDBJ whole genome shotgun (WGS) entry which is preliminary data.</text>
</comment>
<name>A0A944CCP7_9HYPH</name>
<dbReference type="EMBL" id="QTKU01000001">
    <property type="protein sequence ID" value="MBS8259711.1"/>
    <property type="molecule type" value="Genomic_DNA"/>
</dbReference>
<sequence>MGLEAAKKRGWKPGPKGLPDTMSKDRWAKIEADAANPMISWRVMKEKYGHSVTTLRKYLEPIRQAALDELAEKDQEQ</sequence>
<dbReference type="RefSeq" id="WP_213215274.1">
    <property type="nucleotide sequence ID" value="NZ_QTKU01000001.1"/>
</dbReference>
<evidence type="ECO:0000313" key="3">
    <source>
        <dbReference type="Proteomes" id="UP000705379"/>
    </source>
</evidence>
<evidence type="ECO:0000313" key="2">
    <source>
        <dbReference type="EMBL" id="MBS8259711.1"/>
    </source>
</evidence>
<evidence type="ECO:0000256" key="1">
    <source>
        <dbReference type="SAM" id="MobiDB-lite"/>
    </source>
</evidence>
<reference evidence="2" key="1">
    <citation type="submission" date="2018-08" db="EMBL/GenBank/DDBJ databases">
        <authorList>
            <person name="Jin W."/>
            <person name="Wang H."/>
            <person name="Yang Y."/>
            <person name="Li M."/>
            <person name="Liu J."/>
        </authorList>
    </citation>
    <scope>NUCLEOTIDE SEQUENCE</scope>
    <source>
        <strain evidence="2">AESS21</strain>
    </source>
</reference>
<organism evidence="2 3">
    <name type="scientific">Roseibium polysiphoniae</name>
    <dbReference type="NCBI Taxonomy" id="2571221"/>
    <lineage>
        <taxon>Bacteria</taxon>
        <taxon>Pseudomonadati</taxon>
        <taxon>Pseudomonadota</taxon>
        <taxon>Alphaproteobacteria</taxon>
        <taxon>Hyphomicrobiales</taxon>
        <taxon>Stappiaceae</taxon>
        <taxon>Roseibium</taxon>
    </lineage>
</organism>
<reference evidence="2" key="2">
    <citation type="journal article" date="2021" name="Microorganisms">
        <title>Bacterial Dimethylsulfoniopropionate Biosynthesis in the East China Sea.</title>
        <authorList>
            <person name="Liu J."/>
            <person name="Zhang Y."/>
            <person name="Liu J."/>
            <person name="Zhong H."/>
            <person name="Williams B.T."/>
            <person name="Zheng Y."/>
            <person name="Curson A.R.J."/>
            <person name="Sun C."/>
            <person name="Sun H."/>
            <person name="Song D."/>
            <person name="Wagner Mackenzie B."/>
            <person name="Bermejo Martinez A."/>
            <person name="Todd J.D."/>
            <person name="Zhang X.H."/>
        </authorList>
    </citation>
    <scope>NUCLEOTIDE SEQUENCE</scope>
    <source>
        <strain evidence="2">AESS21</strain>
    </source>
</reference>
<dbReference type="AlphaFoldDB" id="A0A944CCP7"/>
<dbReference type="Proteomes" id="UP000705379">
    <property type="component" value="Unassembled WGS sequence"/>
</dbReference>
<proteinExistence type="predicted"/>
<accession>A0A944CCP7</accession>
<gene>
    <name evidence="2" type="ORF">DYI23_05720</name>
</gene>
<feature type="region of interest" description="Disordered" evidence="1">
    <location>
        <begin position="1"/>
        <end position="23"/>
    </location>
</feature>
<protein>
    <submittedName>
        <fullName evidence="2">Uncharacterized protein</fullName>
    </submittedName>
</protein>